<dbReference type="PANTHER" id="PTHR46558:SF11">
    <property type="entry name" value="HTH-TYPE TRANSCRIPTIONAL REGULATOR XRE"/>
    <property type="match status" value="1"/>
</dbReference>
<evidence type="ECO:0000259" key="3">
    <source>
        <dbReference type="PROSITE" id="PS50943"/>
    </source>
</evidence>
<dbReference type="Pfam" id="PF01381">
    <property type="entry name" value="HTH_3"/>
    <property type="match status" value="1"/>
</dbReference>
<keyword evidence="2" id="KW-1133">Transmembrane helix</keyword>
<reference evidence="4" key="1">
    <citation type="submission" date="2020-08" db="EMBL/GenBank/DDBJ databases">
        <title>Genome public.</title>
        <authorList>
            <person name="Liu C."/>
            <person name="Sun Q."/>
        </authorList>
    </citation>
    <scope>NUCLEOTIDE SEQUENCE</scope>
    <source>
        <strain evidence="4">BX15</strain>
    </source>
</reference>
<protein>
    <submittedName>
        <fullName evidence="4">Helix-turn-helix transcriptional regulator</fullName>
    </submittedName>
</protein>
<proteinExistence type="predicted"/>
<keyword evidence="2" id="KW-0812">Transmembrane</keyword>
<feature type="transmembrane region" description="Helical" evidence="2">
    <location>
        <begin position="198"/>
        <end position="216"/>
    </location>
</feature>
<dbReference type="PROSITE" id="PS50943">
    <property type="entry name" value="HTH_CROC1"/>
    <property type="match status" value="1"/>
</dbReference>
<dbReference type="InterPro" id="IPR001387">
    <property type="entry name" value="Cro/C1-type_HTH"/>
</dbReference>
<name>A0A923S7S5_9FIRM</name>
<evidence type="ECO:0000256" key="2">
    <source>
        <dbReference type="SAM" id="Phobius"/>
    </source>
</evidence>
<comment type="caution">
    <text evidence="4">The sequence shown here is derived from an EMBL/GenBank/DDBJ whole genome shotgun (WGS) entry which is preliminary data.</text>
</comment>
<dbReference type="AlphaFoldDB" id="A0A923S7S5"/>
<evidence type="ECO:0000313" key="4">
    <source>
        <dbReference type="EMBL" id="MBC5771005.1"/>
    </source>
</evidence>
<evidence type="ECO:0000313" key="5">
    <source>
        <dbReference type="Proteomes" id="UP000620327"/>
    </source>
</evidence>
<keyword evidence="2" id="KW-0472">Membrane</keyword>
<feature type="transmembrane region" description="Helical" evidence="2">
    <location>
        <begin position="117"/>
        <end position="145"/>
    </location>
</feature>
<feature type="domain" description="HTH cro/C1-type" evidence="3">
    <location>
        <begin position="9"/>
        <end position="63"/>
    </location>
</feature>
<sequence>MMRDIGKNIRDLRQQKHLTQEELAEQLFVTRQTVSNYENGRTRPDVDQILRLAEIFDTDANAVLYGPPVPEGRKTALIQAAAGCGLTAAIYLLYRFFLPTAQDIQSFHYDPRWTAALMYVVRPVFLLLLGWSLVQVLSLAAAVKLPEKPWVRCLRRGLLAIVLCGILSSLFVCIAFFVDVGNVYSVLRPFLYRIIKWNQKPIFHSLLGALLCLLGFPSKRKAPVEKQISQ</sequence>
<dbReference type="EMBL" id="JACOQI010000011">
    <property type="protein sequence ID" value="MBC5771005.1"/>
    <property type="molecule type" value="Genomic_DNA"/>
</dbReference>
<keyword evidence="5" id="KW-1185">Reference proteome</keyword>
<keyword evidence="1" id="KW-0238">DNA-binding</keyword>
<dbReference type="Proteomes" id="UP000620327">
    <property type="component" value="Unassembled WGS sequence"/>
</dbReference>
<feature type="transmembrane region" description="Helical" evidence="2">
    <location>
        <begin position="76"/>
        <end position="97"/>
    </location>
</feature>
<dbReference type="CDD" id="cd00093">
    <property type="entry name" value="HTH_XRE"/>
    <property type="match status" value="1"/>
</dbReference>
<organism evidence="4 5">
    <name type="scientific">Dysosmobacter segnis</name>
    <dbReference type="NCBI Taxonomy" id="2763042"/>
    <lineage>
        <taxon>Bacteria</taxon>
        <taxon>Bacillati</taxon>
        <taxon>Bacillota</taxon>
        <taxon>Clostridia</taxon>
        <taxon>Eubacteriales</taxon>
        <taxon>Oscillospiraceae</taxon>
        <taxon>Dysosmobacter</taxon>
    </lineage>
</organism>
<dbReference type="SUPFAM" id="SSF47413">
    <property type="entry name" value="lambda repressor-like DNA-binding domains"/>
    <property type="match status" value="1"/>
</dbReference>
<dbReference type="Gene3D" id="1.10.260.40">
    <property type="entry name" value="lambda repressor-like DNA-binding domains"/>
    <property type="match status" value="1"/>
</dbReference>
<dbReference type="RefSeq" id="WP_187015234.1">
    <property type="nucleotide sequence ID" value="NZ_JACOQI010000011.1"/>
</dbReference>
<dbReference type="PANTHER" id="PTHR46558">
    <property type="entry name" value="TRACRIPTIONAL REGULATORY PROTEIN-RELATED-RELATED"/>
    <property type="match status" value="1"/>
</dbReference>
<feature type="transmembrane region" description="Helical" evidence="2">
    <location>
        <begin position="157"/>
        <end position="178"/>
    </location>
</feature>
<dbReference type="InterPro" id="IPR010982">
    <property type="entry name" value="Lambda_DNA-bd_dom_sf"/>
</dbReference>
<evidence type="ECO:0000256" key="1">
    <source>
        <dbReference type="ARBA" id="ARBA00023125"/>
    </source>
</evidence>
<dbReference type="SMART" id="SM00530">
    <property type="entry name" value="HTH_XRE"/>
    <property type="match status" value="1"/>
</dbReference>
<accession>A0A923S7S5</accession>
<gene>
    <name evidence="4" type="ORF">H8Z83_11855</name>
</gene>
<dbReference type="GO" id="GO:0003677">
    <property type="term" value="F:DNA binding"/>
    <property type="evidence" value="ECO:0007669"/>
    <property type="project" value="UniProtKB-KW"/>
</dbReference>